<dbReference type="KEGG" id="pfla:Pflav_046720"/>
<sequence length="104" mass="11205">MGRLRLWRAASVAVGEYVLDHRREQAVTAAYRPIDLVRAESGMVRHGTYGHPVDPVRVGQFDGEVYQPVTGYGARLLAANGRRVGRRGVAEIAPAAVGARLAAP</sequence>
<evidence type="ECO:0000313" key="2">
    <source>
        <dbReference type="Proteomes" id="UP000502508"/>
    </source>
</evidence>
<dbReference type="AlphaFoldDB" id="A0A6F8XWN0"/>
<dbReference type="EMBL" id="AP022870">
    <property type="protein sequence ID" value="BCB78262.1"/>
    <property type="molecule type" value="Genomic_DNA"/>
</dbReference>
<gene>
    <name evidence="1" type="ORF">Pflav_046720</name>
</gene>
<reference evidence="1 2" key="1">
    <citation type="submission" date="2020-03" db="EMBL/GenBank/DDBJ databases">
        <title>Whole genome shotgun sequence of Phytohabitans flavus NBRC 107702.</title>
        <authorList>
            <person name="Komaki H."/>
            <person name="Tamura T."/>
        </authorList>
    </citation>
    <scope>NUCLEOTIDE SEQUENCE [LARGE SCALE GENOMIC DNA]</scope>
    <source>
        <strain evidence="1 2">NBRC 107702</strain>
    </source>
</reference>
<proteinExistence type="predicted"/>
<reference evidence="1 2" key="2">
    <citation type="submission" date="2020-03" db="EMBL/GenBank/DDBJ databases">
        <authorList>
            <person name="Ichikawa N."/>
            <person name="Kimura A."/>
            <person name="Kitahashi Y."/>
            <person name="Uohara A."/>
        </authorList>
    </citation>
    <scope>NUCLEOTIDE SEQUENCE [LARGE SCALE GENOMIC DNA]</scope>
    <source>
        <strain evidence="1 2">NBRC 107702</strain>
    </source>
</reference>
<accession>A0A6F8XWN0</accession>
<organism evidence="1 2">
    <name type="scientific">Phytohabitans flavus</name>
    <dbReference type="NCBI Taxonomy" id="1076124"/>
    <lineage>
        <taxon>Bacteria</taxon>
        <taxon>Bacillati</taxon>
        <taxon>Actinomycetota</taxon>
        <taxon>Actinomycetes</taxon>
        <taxon>Micromonosporales</taxon>
        <taxon>Micromonosporaceae</taxon>
    </lineage>
</organism>
<dbReference type="Proteomes" id="UP000502508">
    <property type="component" value="Chromosome"/>
</dbReference>
<keyword evidence="2" id="KW-1185">Reference proteome</keyword>
<name>A0A6F8XWN0_9ACTN</name>
<protein>
    <submittedName>
        <fullName evidence="1">Uncharacterized protein</fullName>
    </submittedName>
</protein>
<evidence type="ECO:0000313" key="1">
    <source>
        <dbReference type="EMBL" id="BCB78262.1"/>
    </source>
</evidence>